<sequence>MDKLNPPLARGASYLLIYLTAFQPLHPAFAVGITAANGNTQVVIKPGDVPVVNIATPNGAGISHNTYKDFNVGPQGAVLNNATHGGKTQLGVEIYSAQGNTYLKGKPAELIINEVIGGSRSELQGKLEVFGNKANVMIANPNGITCDGCGFINAPGVTLTTGKPQFDKQGALEALEVKKGGVTIGGKGLDGSGADYVDIISRATELNGKINAQNLSLTQGANRISFKDGSIKPIAGEGAKPQLAVDTKALGGMYANKIRLVANEDGVGVNLKDLTSKQRDITLSVNGNLVLNGTTHSKGDLNVSAKGLHITPGAIVQADGNATLATTTLVNEGQTSTSGDMRIFGDHIRNAGENAKLHANKNMWIQKDAQGNKAKSIENRSAKILTNSGDLVIRTEQLNNVRQTLAISDKIEPVDQEGMRLFGSVFNAYKNGDIKNRQDLYKEDISKWEKWLLPCTTADECTYANRHSASWILDERIRTHVISNSSPAIIVSGNNSYINAGSLWNDASQLKAKGDMILTGNAFSSINHAFGTKERFNKFKPDTEAYLQYEKLGWPYPPLSYANTGDRAYRWSYDGIIDGGIVAGGNLTADFKSRIDIRTVTPNESQLNDINTVGRPEAIRAKNVLLHAANIVNTDAINATGNITGIAEDRIVLGQGILSAGKELNLSAVNTIDVWQSELKGQDITLTARTDEIKVHTSEKPNYYHQDGVRWLGSLQASRDLTLTAGSTITLLNTLLAPQSRNISMTASGSISLIKNDAVLMRDRPGEYLPSDKLQHYFNGLLNTGKLNATGSVSLNSGGYLALRGVNINAGKDVTLLAGHNADLNYRALGGHYGHLFATSRTPELGSKIHAGGNLLINSARDIGTQGGALSANGNITLLAGQNLWLSNVAYSAIDAANDNNKDDRHVVTTLSAGKNLTAAANNQLLTYGARLTSGANMTLTSGGDMRFEAVQNHTYREGGNEFTETRTQQGTELNAGGLMTVISGGSILFQATKLVVKGLGANWKPPVAVTDWGSRIAVAEQQLQNAQQRINQAQQDKSRAEQAKHGKSNELTTLQRDINSLKQRQAEVIKKSQEFTAKHGKLMEINDWGLWQQSAAIAAEGIGITHDLLEKEKRANALPNEINAEQSALNDAQQRLSQATQDRDGAQSRLTTARNEAKSKGADEAKQKAQVDAHNQAEAMRAGNMDIAAKGGYLYAQAMEESSHYEKKETKRKWWGKKTEVKQTRHDVTNKVTEFTAAGNITLMSRDDSTYEASKIAAGQNARLTSTHGQVNFRAVKNTSFEQTVSNSKGFFIKQANKGYEDNKWVLPSIHTGGALTVDAAKGVSADVKVKNGQALQSAIDALGNTPGTTWVKDLNKRNDVQWSKVKDAYDSWDYKSQHLNPAVAAVIAIAAAAVTAGSSLAATAASSVSGAVGGGAVTSGAVTAGMSSLASQAAVALVENQGNLSKTLQALGSNENVKATATAMAIGGALNGFDSAMGWSKDAAGKPLNPNNVKLPQLSNGDWSKVAQRVAGQSVISSSLNTAINGGSFKDNLTNALLANIGSQVQAEGANLIGDNGEVLGAAGKSVSHAVVAGIAAEIGRGDGKGAAAGALAAELAGIMMQSTLFEPANLNEKERQLYRLQEALNGNEVKEQTARVIGALTGALTTHTPEGAYSAADSAQSVYRYNMTEHMLMQYALDNQKDILAADKGDVAAAKRVVARREAAAIVATVGGGGLVLTAGGMTLVGAAPELVLAARLAIAGCKTNPALCLNQAGIYAADIVAPEAIIGTGAVTTGSTLILGKTEDSVRKLSRQLVNASDELYKTKTFNTQPVADFIKGETVAGTNLSTKTADYLREIQKANTNQLVKVFDPKQNDSKLNVFGQQFEQVLGMGGSNKTGTAKVFATEKLSEREIIDYAQSLAGTVPLEAKNTPQGMVYYAKKDGVTINLREYSDSKKQTKARWTIDIIGEKSVTDVVGEKVKRVEIKFR</sequence>
<evidence type="ECO:0000313" key="3">
    <source>
        <dbReference type="EMBL" id="MBH1922525.1"/>
    </source>
</evidence>
<comment type="caution">
    <text evidence="3">The sequence shown here is derived from an EMBL/GenBank/DDBJ whole genome shotgun (WGS) entry which is preliminary data.</text>
</comment>
<feature type="compositionally biased region" description="Basic and acidic residues" evidence="1">
    <location>
        <begin position="1156"/>
        <end position="1167"/>
    </location>
</feature>
<organism evidence="3 4">
    <name type="scientific">Serratia surfactantfaciens</name>
    <dbReference type="NCBI Taxonomy" id="2741499"/>
    <lineage>
        <taxon>Bacteria</taxon>
        <taxon>Pseudomonadati</taxon>
        <taxon>Pseudomonadota</taxon>
        <taxon>Gammaproteobacteria</taxon>
        <taxon>Enterobacterales</taxon>
        <taxon>Yersiniaceae</taxon>
        <taxon>Serratia</taxon>
    </lineage>
</organism>
<dbReference type="Proteomes" id="UP000635335">
    <property type="component" value="Unassembled WGS sequence"/>
</dbReference>
<name>A0ABS0M4K6_9GAMM</name>
<dbReference type="InterPro" id="IPR008638">
    <property type="entry name" value="FhaB/CdiA-like_TPS"/>
</dbReference>
<keyword evidence="4" id="KW-1185">Reference proteome</keyword>
<dbReference type="Pfam" id="PF04830">
    <property type="entry name" value="DUF637"/>
    <property type="match status" value="1"/>
</dbReference>
<feature type="region of interest" description="Disordered" evidence="1">
    <location>
        <begin position="1029"/>
        <end position="1049"/>
    </location>
</feature>
<dbReference type="InterPro" id="IPR012334">
    <property type="entry name" value="Pectin_lyas_fold"/>
</dbReference>
<feature type="compositionally biased region" description="Basic and acidic residues" evidence="1">
    <location>
        <begin position="1037"/>
        <end position="1049"/>
    </location>
</feature>
<proteinExistence type="predicted"/>
<dbReference type="EMBL" id="JADUMB010000008">
    <property type="protein sequence ID" value="MBH1922525.1"/>
    <property type="molecule type" value="Genomic_DNA"/>
</dbReference>
<feature type="domain" description="Filamentous haemagglutinin FhaB/tRNA nuclease CdiA-like TPS" evidence="2">
    <location>
        <begin position="46"/>
        <end position="169"/>
    </location>
</feature>
<evidence type="ECO:0000313" key="4">
    <source>
        <dbReference type="Proteomes" id="UP000635335"/>
    </source>
</evidence>
<dbReference type="RefSeq" id="WP_197668224.1">
    <property type="nucleotide sequence ID" value="NZ_JADUMB010000008.1"/>
</dbReference>
<reference evidence="3 4" key="1">
    <citation type="submission" date="2020-11" db="EMBL/GenBank/DDBJ databases">
        <title>Enhanced detection system for hospital associated transmission using whole genome sequencing surveillance.</title>
        <authorList>
            <person name="Harrison L.H."/>
            <person name="Van Tyne D."/>
            <person name="Marsh J.W."/>
            <person name="Griffith M.P."/>
            <person name="Snyder D.J."/>
            <person name="Cooper V.S."/>
            <person name="Mustapha M."/>
        </authorList>
    </citation>
    <scope>NUCLEOTIDE SEQUENCE [LARGE SCALE GENOMIC DNA]</scope>
    <source>
        <strain evidence="3 4">SER00227</strain>
    </source>
</reference>
<dbReference type="Gene3D" id="2.160.20.10">
    <property type="entry name" value="Single-stranded right-handed beta-helix, Pectin lyase-like"/>
    <property type="match status" value="1"/>
</dbReference>
<protein>
    <submittedName>
        <fullName evidence="3">DUF637 domain-containing protein</fullName>
    </submittedName>
</protein>
<feature type="region of interest" description="Disordered" evidence="1">
    <location>
        <begin position="1138"/>
        <end position="1167"/>
    </location>
</feature>
<dbReference type="SUPFAM" id="SSF51126">
    <property type="entry name" value="Pectin lyase-like"/>
    <property type="match status" value="1"/>
</dbReference>
<accession>A0ABS0M4K6</accession>
<dbReference type="Pfam" id="PF05860">
    <property type="entry name" value="TPS"/>
    <property type="match status" value="1"/>
</dbReference>
<dbReference type="NCBIfam" id="TIGR01901">
    <property type="entry name" value="adhes_NPXG"/>
    <property type="match status" value="1"/>
</dbReference>
<dbReference type="SMART" id="SM00912">
    <property type="entry name" value="Haemagg_act"/>
    <property type="match status" value="1"/>
</dbReference>
<gene>
    <name evidence="3" type="ORF">I5U16_20475</name>
</gene>
<evidence type="ECO:0000259" key="2">
    <source>
        <dbReference type="SMART" id="SM00912"/>
    </source>
</evidence>
<dbReference type="InterPro" id="IPR006915">
    <property type="entry name" value="DUF637_hemagglutn_put"/>
</dbReference>
<dbReference type="Gene3D" id="1.10.287.620">
    <property type="entry name" value="Helix Hairpins"/>
    <property type="match status" value="1"/>
</dbReference>
<evidence type="ECO:0000256" key="1">
    <source>
        <dbReference type="SAM" id="MobiDB-lite"/>
    </source>
</evidence>
<dbReference type="InterPro" id="IPR011050">
    <property type="entry name" value="Pectin_lyase_fold/virulence"/>
</dbReference>